<dbReference type="AlphaFoldDB" id="A0A1T4JV10"/>
<organism evidence="1 2">
    <name type="scientific">Garciella nitratireducens DSM 15102</name>
    <dbReference type="NCBI Taxonomy" id="1121911"/>
    <lineage>
        <taxon>Bacteria</taxon>
        <taxon>Bacillati</taxon>
        <taxon>Bacillota</taxon>
        <taxon>Clostridia</taxon>
        <taxon>Eubacteriales</taxon>
        <taxon>Eubacteriaceae</taxon>
        <taxon>Garciella</taxon>
    </lineage>
</organism>
<dbReference type="RefSeq" id="WP_087677568.1">
    <property type="nucleotide sequence ID" value="NZ_FUWV01000001.1"/>
</dbReference>
<evidence type="ECO:0000313" key="1">
    <source>
        <dbReference type="EMBL" id="SJZ33959.1"/>
    </source>
</evidence>
<keyword evidence="2" id="KW-1185">Reference proteome</keyword>
<dbReference type="Proteomes" id="UP000196365">
    <property type="component" value="Unassembled WGS sequence"/>
</dbReference>
<dbReference type="OrthoDB" id="1738242at2"/>
<name>A0A1T4JV10_9FIRM</name>
<reference evidence="1 2" key="1">
    <citation type="submission" date="2017-02" db="EMBL/GenBank/DDBJ databases">
        <authorList>
            <person name="Peterson S.W."/>
        </authorList>
    </citation>
    <scope>NUCLEOTIDE SEQUENCE [LARGE SCALE GENOMIC DNA]</scope>
    <source>
        <strain evidence="1 2">DSM 15102</strain>
    </source>
</reference>
<protein>
    <submittedName>
        <fullName evidence="1">Uncharacterized protein</fullName>
    </submittedName>
</protein>
<gene>
    <name evidence="1" type="ORF">SAMN02745973_00111</name>
</gene>
<sequence length="223" mass="26901">MILIDDAGSGSLIGGTCIGVYRIESNEYKYDIIPVELYKNDNYERKTYLNYVISIVSNFFHELNVSLEEEIYVCRGYIFDELRIWLKRNGFIWYNAKIGEPLQTLIESSFEKYTINLGLPSNFIRYTRYPFHFHQLLKWVYADYKNRSTLCKTGWKSWKKYGKLPYEINYKHLKNSNFYCLFCGEKIKNYSTVKMITYFTNRRQEIYLHQHCNNKYIVKKNKK</sequence>
<accession>A0A1T4JV10</accession>
<evidence type="ECO:0000313" key="2">
    <source>
        <dbReference type="Proteomes" id="UP000196365"/>
    </source>
</evidence>
<dbReference type="EMBL" id="FUWV01000001">
    <property type="protein sequence ID" value="SJZ33959.1"/>
    <property type="molecule type" value="Genomic_DNA"/>
</dbReference>
<proteinExistence type="predicted"/>